<evidence type="ECO:0000256" key="4">
    <source>
        <dbReference type="ARBA" id="ARBA00022989"/>
    </source>
</evidence>
<dbReference type="RefSeq" id="WP_058383335.1">
    <property type="nucleotide sequence ID" value="NZ_CP013659.2"/>
</dbReference>
<keyword evidence="5 6" id="KW-0472">Membrane</keyword>
<evidence type="ECO:0000256" key="1">
    <source>
        <dbReference type="ARBA" id="ARBA00004651"/>
    </source>
</evidence>
<gene>
    <name evidence="8" type="ORF">AUC31_16080</name>
</gene>
<dbReference type="GO" id="GO:0005886">
    <property type="term" value="C:plasma membrane"/>
    <property type="evidence" value="ECO:0007669"/>
    <property type="project" value="UniProtKB-SubCell"/>
</dbReference>
<feature type="transmembrane region" description="Helical" evidence="6">
    <location>
        <begin position="18"/>
        <end position="40"/>
    </location>
</feature>
<protein>
    <recommendedName>
        <fullName evidence="7">Polysaccharide chain length determinant N-terminal domain-containing protein</fullName>
    </recommendedName>
</protein>
<evidence type="ECO:0000256" key="6">
    <source>
        <dbReference type="SAM" id="Phobius"/>
    </source>
</evidence>
<organism evidence="8 9">
    <name type="scientific">Planococcus rifietoensis</name>
    <dbReference type="NCBI Taxonomy" id="200991"/>
    <lineage>
        <taxon>Bacteria</taxon>
        <taxon>Bacillati</taxon>
        <taxon>Bacillota</taxon>
        <taxon>Bacilli</taxon>
        <taxon>Bacillales</taxon>
        <taxon>Caryophanaceae</taxon>
        <taxon>Planococcus</taxon>
    </lineage>
</organism>
<reference evidence="8" key="1">
    <citation type="submission" date="2016-01" db="EMBL/GenBank/DDBJ databases">
        <title>Complete genome of Planococcus rifietoensis type strain M8.</title>
        <authorList>
            <person name="See-Too W.S."/>
        </authorList>
    </citation>
    <scope>NUCLEOTIDE SEQUENCE [LARGE SCALE GENOMIC DNA]</scope>
    <source>
        <strain evidence="8">M8</strain>
    </source>
</reference>
<evidence type="ECO:0000256" key="3">
    <source>
        <dbReference type="ARBA" id="ARBA00022692"/>
    </source>
</evidence>
<evidence type="ECO:0000256" key="5">
    <source>
        <dbReference type="ARBA" id="ARBA00023136"/>
    </source>
</evidence>
<keyword evidence="2" id="KW-1003">Cell membrane</keyword>
<evidence type="ECO:0000313" key="8">
    <source>
        <dbReference type="EMBL" id="ALS76633.1"/>
    </source>
</evidence>
<dbReference type="KEGG" id="prt:AUC31_16080"/>
<dbReference type="AlphaFoldDB" id="A0A0U2N7A0"/>
<name>A0A0U2N7A0_9BACL</name>
<dbReference type="OrthoDB" id="2426374at2"/>
<evidence type="ECO:0000256" key="2">
    <source>
        <dbReference type="ARBA" id="ARBA00022475"/>
    </source>
</evidence>
<dbReference type="InterPro" id="IPR003856">
    <property type="entry name" value="LPS_length_determ_N"/>
</dbReference>
<accession>A0A0U2N7A0</accession>
<dbReference type="EMBL" id="CP013659">
    <property type="protein sequence ID" value="ALS76633.1"/>
    <property type="molecule type" value="Genomic_DNA"/>
</dbReference>
<proteinExistence type="predicted"/>
<feature type="transmembrane region" description="Helical" evidence="6">
    <location>
        <begin position="174"/>
        <end position="200"/>
    </location>
</feature>
<dbReference type="Pfam" id="PF02706">
    <property type="entry name" value="Wzz"/>
    <property type="match status" value="1"/>
</dbReference>
<evidence type="ECO:0000313" key="9">
    <source>
        <dbReference type="Proteomes" id="UP000067683"/>
    </source>
</evidence>
<keyword evidence="9" id="KW-1185">Reference proteome</keyword>
<comment type="subcellular location">
    <subcellularLocation>
        <location evidence="1">Cell membrane</location>
        <topology evidence="1">Multi-pass membrane protein</topology>
    </subcellularLocation>
</comment>
<evidence type="ECO:0000259" key="7">
    <source>
        <dbReference type="Pfam" id="PF02706"/>
    </source>
</evidence>
<keyword evidence="3 6" id="KW-0812">Transmembrane</keyword>
<dbReference type="Proteomes" id="UP000067683">
    <property type="component" value="Chromosome"/>
</dbReference>
<feature type="domain" description="Polysaccharide chain length determinant N-terminal" evidence="7">
    <location>
        <begin position="9"/>
        <end position="92"/>
    </location>
</feature>
<sequence>MVKQLIGRRLLACISRNFVLVAGTTVSTVFAVWLVSVFIYEPEYMATSQVFVEPLTSETIHGEALAASDYQTLEAYQVLAKSPAVLSQVLENTASPYSMAELHDRIAINRPENSQVLNIVVSAGNKNEAATIANAIAFSLQEEVTHLLKVDNVSVILKAGTSHGALEENGSLSVLLSLAAVAGLVAGILLSVTFELLGIVRRYIQFSRKKSAHLQTVFK</sequence>
<keyword evidence="4 6" id="KW-1133">Transmembrane helix</keyword>
<dbReference type="STRING" id="200991.AUC31_16080"/>